<organism evidence="3 4">
    <name type="scientific">Acetivibrio mesophilus</name>
    <dbReference type="NCBI Taxonomy" id="2487273"/>
    <lineage>
        <taxon>Bacteria</taxon>
        <taxon>Bacillati</taxon>
        <taxon>Bacillota</taxon>
        <taxon>Clostridia</taxon>
        <taxon>Eubacteriales</taxon>
        <taxon>Oscillospiraceae</taxon>
        <taxon>Acetivibrio</taxon>
    </lineage>
</organism>
<dbReference type="InterPro" id="IPR001322">
    <property type="entry name" value="Lamin_tail_dom"/>
</dbReference>
<dbReference type="EMBL" id="RLII01000029">
    <property type="protein sequence ID" value="RXE57937.1"/>
    <property type="molecule type" value="Genomic_DNA"/>
</dbReference>
<dbReference type="Pfam" id="PF13287">
    <property type="entry name" value="Fn3_assoc"/>
    <property type="match status" value="1"/>
</dbReference>
<dbReference type="RefSeq" id="WP_128706397.1">
    <property type="nucleotide sequence ID" value="NZ_RLII01000029.1"/>
</dbReference>
<evidence type="ECO:0000313" key="4">
    <source>
        <dbReference type="Proteomes" id="UP000289166"/>
    </source>
</evidence>
<dbReference type="InterPro" id="IPR036415">
    <property type="entry name" value="Lamin_tail_dom_sf"/>
</dbReference>
<dbReference type="PROSITE" id="PS51766">
    <property type="entry name" value="DOCKERIN"/>
    <property type="match status" value="1"/>
</dbReference>
<dbReference type="SUPFAM" id="SSF63446">
    <property type="entry name" value="Type I dockerin domain"/>
    <property type="match status" value="1"/>
</dbReference>
<proteinExistence type="predicted"/>
<dbReference type="Pfam" id="PF00932">
    <property type="entry name" value="LTD"/>
    <property type="match status" value="2"/>
</dbReference>
<accession>A0A4Q0I2K0</accession>
<name>A0A4Q0I2K0_9FIRM</name>
<dbReference type="InterPro" id="IPR018247">
    <property type="entry name" value="EF_Hand_1_Ca_BS"/>
</dbReference>
<evidence type="ECO:0000313" key="3">
    <source>
        <dbReference type="EMBL" id="RXE57937.1"/>
    </source>
</evidence>
<dbReference type="Pfam" id="PF18998">
    <property type="entry name" value="Flg_new_2"/>
    <property type="match status" value="1"/>
</dbReference>
<dbReference type="CDD" id="cd14256">
    <property type="entry name" value="Dockerin_I"/>
    <property type="match status" value="1"/>
</dbReference>
<feature type="domain" description="Dockerin" evidence="1">
    <location>
        <begin position="983"/>
        <end position="1051"/>
    </location>
</feature>
<dbReference type="InterPro" id="IPR036439">
    <property type="entry name" value="Dockerin_dom_sf"/>
</dbReference>
<dbReference type="GO" id="GO:0004553">
    <property type="term" value="F:hydrolase activity, hydrolyzing O-glycosyl compounds"/>
    <property type="evidence" value="ECO:0007669"/>
    <property type="project" value="InterPro"/>
</dbReference>
<comment type="caution">
    <text evidence="3">The sequence shown here is derived from an EMBL/GenBank/DDBJ whole genome shotgun (WGS) entry which is preliminary data.</text>
</comment>
<evidence type="ECO:0000259" key="2">
    <source>
        <dbReference type="PROSITE" id="PS51841"/>
    </source>
</evidence>
<protein>
    <submittedName>
        <fullName evidence="3">Dockerin</fullName>
    </submittedName>
</protein>
<dbReference type="GO" id="GO:0000272">
    <property type="term" value="P:polysaccharide catabolic process"/>
    <property type="evidence" value="ECO:0007669"/>
    <property type="project" value="InterPro"/>
</dbReference>
<dbReference type="SUPFAM" id="SSF74853">
    <property type="entry name" value="Lamin A/C globular tail domain"/>
    <property type="match status" value="2"/>
</dbReference>
<feature type="domain" description="LTD" evidence="2">
    <location>
        <begin position="26"/>
        <end position="151"/>
    </location>
</feature>
<keyword evidence="4" id="KW-1185">Reference proteome</keyword>
<feature type="domain" description="LTD" evidence="2">
    <location>
        <begin position="175"/>
        <end position="308"/>
    </location>
</feature>
<dbReference type="OrthoDB" id="9806464at2"/>
<dbReference type="InterPro" id="IPR014867">
    <property type="entry name" value="Spore_coat_CotH_CotH2/3/7"/>
</dbReference>
<gene>
    <name evidence="3" type="ORF">EFD62_15015</name>
</gene>
<dbReference type="InterPro" id="IPR044060">
    <property type="entry name" value="Bacterial_rp_domain"/>
</dbReference>
<dbReference type="PROSITE" id="PS51841">
    <property type="entry name" value="LTD"/>
    <property type="match status" value="2"/>
</dbReference>
<dbReference type="InterPro" id="IPR016134">
    <property type="entry name" value="Dockerin_dom"/>
</dbReference>
<dbReference type="InterPro" id="IPR026876">
    <property type="entry name" value="Fn3_assoc_repeat"/>
</dbReference>
<dbReference type="Gene3D" id="1.10.1330.10">
    <property type="entry name" value="Dockerin domain"/>
    <property type="match status" value="1"/>
</dbReference>
<dbReference type="Proteomes" id="UP000289166">
    <property type="component" value="Unassembled WGS sequence"/>
</dbReference>
<dbReference type="Pfam" id="PF00404">
    <property type="entry name" value="Dockerin_1"/>
    <property type="match status" value="1"/>
</dbReference>
<evidence type="ECO:0000259" key="1">
    <source>
        <dbReference type="PROSITE" id="PS51766"/>
    </source>
</evidence>
<dbReference type="Gene3D" id="2.60.40.1260">
    <property type="entry name" value="Lamin Tail domain"/>
    <property type="match status" value="2"/>
</dbReference>
<dbReference type="AlphaFoldDB" id="A0A4Q0I2K0"/>
<dbReference type="Pfam" id="PF08757">
    <property type="entry name" value="CotH"/>
    <property type="match status" value="1"/>
</dbReference>
<dbReference type="InterPro" id="IPR002105">
    <property type="entry name" value="Dockerin_1_rpt"/>
</dbReference>
<reference evidence="4" key="1">
    <citation type="submission" date="2018-11" db="EMBL/GenBank/DDBJ databases">
        <title>Genome sequencing of a novel mesophilic and cellulolytic organism within the genus Hungateiclostridium.</title>
        <authorList>
            <person name="Rettenmaier R."/>
            <person name="Liebl W."/>
            <person name="Zverlov V."/>
        </authorList>
    </citation>
    <scope>NUCLEOTIDE SEQUENCE [LARGE SCALE GENOMIC DNA]</scope>
    <source>
        <strain evidence="4">N2K1</strain>
    </source>
</reference>
<dbReference type="PROSITE" id="PS00018">
    <property type="entry name" value="EF_HAND_1"/>
    <property type="match status" value="2"/>
</dbReference>
<sequence length="1053" mass="117707">MKKVVSSTVIFAMLMAIMIPVCYFGAFAQATEALFINEVMSSNESTIRDGDVTDPKHGSKGGAYSDWIEIYNSGSRDVDLTGYILADSSAEWIFPQGIVPAGGYLLVWASDKDMVDQNGQLHTNFKLSASGETVTLRKPDGTIVDSVAVISLGDDQSYGRISDGASEFVVFSKATPGAANVYDAPTETTLFINEVMASNTSTIRDGDVDDPKHGSKGGAYSDWIEIYNSGSRDVDLTGYILADSSAEWIFPQGVVPAGGYLLVWASDKNMVAADGQLHTNFKISSSGEALTLKDPDGNVIDILVTINLLDDESYGRKTDGSSELSLLKPTPGAANVFDPSLIPVLEPAFSHQGGFYTDAFNLELTAKESGVKIYYTTDGSDPVPGEEGTAEYTSGINVKSRAGEPNVLSMIWDISNDQWNKWKAPKGEVFKCTTIKAIAARDDGAKSKVVTHSYFVDPEINTRYTLPVISLVTEYENLFDESTGLYVNENYEESGSEWERPVHVEFFETNGKLGFSQNAGLRIHGGWTRKYPQKSFRLYGDHYNDIGEFKYEIFPGLRGTGTGKKIKSFERLILRNAGNDWTGALFRDEMMHSLVSHLKIDTQSYRPCVVFLNGEYWGIYHIRERLDDKYLKEHYDLDDDKVAILDVFETPEVQEGDSTDVLAYTDDIINYLKTHSITEQSTYDYIKTKIDIENYIDYYVSEIFFGNTDWPGNNMCIWRYKTEDGQYHPEAPYGQDGRWRWMLKDTDFGFGLYGASVSHNTLAFAAGDKYEDYANEEWAVFLFKTLLQNEEFRNEFISRFADQLNTSFVPSRVTSIINDVVSTLEPEIKEHTDRWPFIKLTTTSFWETTWSQELNQIRNYANNRPGYVRQHILSKFGKNGVTGTASVSLNTNTTMGHIKINSIDIVSDTPAVANPDEWTGLYFKGVPVTLKAIPKDGYVFDHWEGITGVQQSLDTVTFTLSENMNITAVFRPEQEIPSPTPPPEILYGDFNGDGTINSTDLTVCKRFLLYILGPEQINVDAGDVDANGKITSTDYTYLKRYLLKVIDKFPAQK</sequence>